<evidence type="ECO:0000256" key="5">
    <source>
        <dbReference type="PROSITE-ProRule" id="PRU00723"/>
    </source>
</evidence>
<evidence type="ECO:0000256" key="3">
    <source>
        <dbReference type="ARBA" id="ARBA00022771"/>
    </source>
</evidence>
<organism evidence="8 9">
    <name type="scientific">Hepatospora eriocheir</name>
    <dbReference type="NCBI Taxonomy" id="1081669"/>
    <lineage>
        <taxon>Eukaryota</taxon>
        <taxon>Fungi</taxon>
        <taxon>Fungi incertae sedis</taxon>
        <taxon>Microsporidia</taxon>
        <taxon>Hepatosporidae</taxon>
        <taxon>Hepatospora</taxon>
    </lineage>
</organism>
<keyword evidence="1 5" id="KW-0479">Metal-binding</keyword>
<reference evidence="8 9" key="1">
    <citation type="journal article" date="2017" name="Environ. Microbiol.">
        <title>Decay of the glycolytic pathway and adaptation to intranuclear parasitism within Enterocytozoonidae microsporidia.</title>
        <authorList>
            <person name="Wiredu Boakye D."/>
            <person name="Jaroenlak P."/>
            <person name="Prachumwat A."/>
            <person name="Williams T.A."/>
            <person name="Bateman K.S."/>
            <person name="Itsathitphaisarn O."/>
            <person name="Sritunyalucksana K."/>
            <person name="Paszkiewicz K.H."/>
            <person name="Moore K.A."/>
            <person name="Stentiford G.D."/>
            <person name="Williams B.A."/>
        </authorList>
    </citation>
    <scope>NUCLEOTIDE SEQUENCE [LARGE SCALE GENOMIC DNA]</scope>
    <source>
        <strain evidence="9">canceri</strain>
    </source>
</reference>
<evidence type="ECO:0000256" key="6">
    <source>
        <dbReference type="SAM" id="MobiDB-lite"/>
    </source>
</evidence>
<keyword evidence="2" id="KW-0677">Repeat</keyword>
<protein>
    <submittedName>
        <fullName evidence="8">TISD</fullName>
    </submittedName>
</protein>
<dbReference type="FunFam" id="4.10.1000.10:FF:000001">
    <property type="entry name" value="zinc finger CCCH domain-containing protein 15-like"/>
    <property type="match status" value="1"/>
</dbReference>
<dbReference type="InterPro" id="IPR036855">
    <property type="entry name" value="Znf_CCCH_sf"/>
</dbReference>
<dbReference type="Gene3D" id="4.10.1000.10">
    <property type="entry name" value="Zinc finger, CCCH-type"/>
    <property type="match status" value="1"/>
</dbReference>
<evidence type="ECO:0000313" key="8">
    <source>
        <dbReference type="EMBL" id="ORD98394.1"/>
    </source>
</evidence>
<keyword evidence="3 5" id="KW-0863">Zinc-finger</keyword>
<dbReference type="InterPro" id="IPR000571">
    <property type="entry name" value="Znf_CCCH"/>
</dbReference>
<evidence type="ECO:0000259" key="7">
    <source>
        <dbReference type="PROSITE" id="PS50103"/>
    </source>
</evidence>
<comment type="caution">
    <text evidence="8">The sequence shown here is derived from an EMBL/GenBank/DDBJ whole genome shotgun (WGS) entry which is preliminary data.</text>
</comment>
<evidence type="ECO:0000256" key="1">
    <source>
        <dbReference type="ARBA" id="ARBA00022723"/>
    </source>
</evidence>
<dbReference type="SUPFAM" id="SSF90229">
    <property type="entry name" value="CCCH zinc finger"/>
    <property type="match status" value="1"/>
</dbReference>
<dbReference type="SMART" id="SM00356">
    <property type="entry name" value="ZnF_C3H1"/>
    <property type="match status" value="1"/>
</dbReference>
<dbReference type="EMBL" id="LTAI01000729">
    <property type="protein sequence ID" value="ORD98394.1"/>
    <property type="molecule type" value="Genomic_DNA"/>
</dbReference>
<feature type="domain" description="C3H1-type" evidence="7">
    <location>
        <begin position="90"/>
        <end position="118"/>
    </location>
</feature>
<keyword evidence="4 5" id="KW-0862">Zinc</keyword>
<feature type="compositionally biased region" description="Basic and acidic residues" evidence="6">
    <location>
        <begin position="19"/>
        <end position="44"/>
    </location>
</feature>
<dbReference type="GO" id="GO:0008270">
    <property type="term" value="F:zinc ion binding"/>
    <property type="evidence" value="ECO:0007669"/>
    <property type="project" value="UniProtKB-KW"/>
</dbReference>
<evidence type="ECO:0000313" key="9">
    <source>
        <dbReference type="Proteomes" id="UP000192501"/>
    </source>
</evidence>
<evidence type="ECO:0000256" key="4">
    <source>
        <dbReference type="ARBA" id="ARBA00022833"/>
    </source>
</evidence>
<dbReference type="VEuPathDB" id="MicrosporidiaDB:A0H76_2592"/>
<gene>
    <name evidence="8" type="primary">TISD</name>
    <name evidence="8" type="ORF">A0H76_2592</name>
</gene>
<dbReference type="PROSITE" id="PS50103">
    <property type="entry name" value="ZF_C3H1"/>
    <property type="match status" value="1"/>
</dbReference>
<accession>A0A1X0QFF9</accession>
<dbReference type="PANTHER" id="PTHR12547">
    <property type="entry name" value="CCCH ZINC FINGER/TIS11-RELATED"/>
    <property type="match status" value="1"/>
</dbReference>
<name>A0A1X0QFF9_9MICR</name>
<dbReference type="InterPro" id="IPR045877">
    <property type="entry name" value="ZFP36-like"/>
</dbReference>
<dbReference type="GO" id="GO:0003729">
    <property type="term" value="F:mRNA binding"/>
    <property type="evidence" value="ECO:0007669"/>
    <property type="project" value="InterPro"/>
</dbReference>
<dbReference type="AlphaFoldDB" id="A0A1X0QFF9"/>
<dbReference type="Proteomes" id="UP000192501">
    <property type="component" value="Unassembled WGS sequence"/>
</dbReference>
<dbReference type="PANTHER" id="PTHR12547:SF18">
    <property type="entry name" value="PROTEIN TIS11"/>
    <property type="match status" value="1"/>
</dbReference>
<sequence>MKLTNRTIEVSENEEVEIETNKIDQPSKEEYNKDKGHLKKEDSNRHKKGSINKNLNGTLNVNTKAIYSKKYQEINRSDEKSFFNNKKIILYKTEMCRSFTEQGYCKYGERCQFSHSGVELRIINRHPKYNTEVFRVF</sequence>
<feature type="zinc finger region" description="C3H1-type" evidence="5">
    <location>
        <begin position="90"/>
        <end position="118"/>
    </location>
</feature>
<dbReference type="VEuPathDB" id="MicrosporidiaDB:HERIO_2499"/>
<dbReference type="Pfam" id="PF00642">
    <property type="entry name" value="zf-CCCH"/>
    <property type="match status" value="1"/>
</dbReference>
<feature type="region of interest" description="Disordered" evidence="6">
    <location>
        <begin position="14"/>
        <end position="55"/>
    </location>
</feature>
<proteinExistence type="predicted"/>
<evidence type="ECO:0000256" key="2">
    <source>
        <dbReference type="ARBA" id="ARBA00022737"/>
    </source>
</evidence>